<dbReference type="GO" id="GO:1990904">
    <property type="term" value="C:ribonucleoprotein complex"/>
    <property type="evidence" value="ECO:0007669"/>
    <property type="project" value="UniProtKB-KW"/>
</dbReference>
<evidence type="ECO:0000256" key="4">
    <source>
        <dbReference type="SAM" id="MobiDB-lite"/>
    </source>
</evidence>
<keyword evidence="7" id="KW-1185">Reference proteome</keyword>
<evidence type="ECO:0000313" key="7">
    <source>
        <dbReference type="Proteomes" id="UP001152320"/>
    </source>
</evidence>
<accession>A0A9Q0YHQ4</accession>
<reference evidence="6" key="1">
    <citation type="submission" date="2021-10" db="EMBL/GenBank/DDBJ databases">
        <title>Tropical sea cucumber genome reveals ecological adaptation and Cuvierian tubules defense mechanism.</title>
        <authorList>
            <person name="Chen T."/>
        </authorList>
    </citation>
    <scope>NUCLEOTIDE SEQUENCE</scope>
    <source>
        <strain evidence="6">Nanhai2018</strain>
        <tissue evidence="6">Muscle</tissue>
    </source>
</reference>
<sequence length="358" mass="39316">MADSHSDTNTSEFSQQNGKESADDSARGAGSQDSTESMNTGGKGRHGDKIHASKGDFDDKKIFVGGLSYETNEEKLMNYFSKWGSIVDVEVKRDYEKNSRGFGFVLFKEAEDCARALAEQKHELDKKTIDPKMALAVTKPKKLFVGGISQEVTVDDIKEYFSKFGKITESEIPTYKETGKHKGFAFLVFEKYDSVTNIVKDTYHYIKGKYRCEVKRAVPRDEHNQRVLYGSQSYYGHYPTYSYPQFGANGSSGRGRFRGRGGAYSQSYQEGYMTPYPNYSYGGGYGPSGGFEYSNYGSTGSGNFFGASYDFYGTNAAYGQGGYSGGGYSTYNGNTGGGTGGGGAYNSYGGQSYVKNSY</sequence>
<comment type="subcellular location">
    <subcellularLocation>
        <location evidence="1">Nucleus</location>
    </subcellularLocation>
</comment>
<dbReference type="PROSITE" id="PS50102">
    <property type="entry name" value="RRM"/>
    <property type="match status" value="2"/>
</dbReference>
<feature type="compositionally biased region" description="Polar residues" evidence="4">
    <location>
        <begin position="31"/>
        <end position="40"/>
    </location>
</feature>
<organism evidence="6 7">
    <name type="scientific">Holothuria leucospilota</name>
    <name type="common">Black long sea cucumber</name>
    <name type="synonym">Mertensiothuria leucospilota</name>
    <dbReference type="NCBI Taxonomy" id="206669"/>
    <lineage>
        <taxon>Eukaryota</taxon>
        <taxon>Metazoa</taxon>
        <taxon>Echinodermata</taxon>
        <taxon>Eleutherozoa</taxon>
        <taxon>Echinozoa</taxon>
        <taxon>Holothuroidea</taxon>
        <taxon>Aspidochirotacea</taxon>
        <taxon>Aspidochirotida</taxon>
        <taxon>Holothuriidae</taxon>
        <taxon>Holothuria</taxon>
    </lineage>
</organism>
<protein>
    <submittedName>
        <fullName evidence="6">Heterogeneous nuclear ribonucleoprotein A/B</fullName>
    </submittedName>
</protein>
<dbReference type="PANTHER" id="PTHR48033:SF10">
    <property type="entry name" value="RNA-BINDING PROTEIN SQUID"/>
    <property type="match status" value="1"/>
</dbReference>
<dbReference type="Proteomes" id="UP001152320">
    <property type="component" value="Chromosome 20"/>
</dbReference>
<dbReference type="Pfam" id="PF00076">
    <property type="entry name" value="RRM_1"/>
    <property type="match status" value="2"/>
</dbReference>
<keyword evidence="2" id="KW-0539">Nucleus</keyword>
<feature type="domain" description="RRM" evidence="5">
    <location>
        <begin position="141"/>
        <end position="219"/>
    </location>
</feature>
<feature type="domain" description="RRM" evidence="5">
    <location>
        <begin position="60"/>
        <end position="142"/>
    </location>
</feature>
<dbReference type="GO" id="GO:0005654">
    <property type="term" value="C:nucleoplasm"/>
    <property type="evidence" value="ECO:0007669"/>
    <property type="project" value="TreeGrafter"/>
</dbReference>
<evidence type="ECO:0000259" key="5">
    <source>
        <dbReference type="PROSITE" id="PS50102"/>
    </source>
</evidence>
<evidence type="ECO:0000313" key="6">
    <source>
        <dbReference type="EMBL" id="KAJ8022735.1"/>
    </source>
</evidence>
<dbReference type="Gene3D" id="3.30.70.330">
    <property type="match status" value="2"/>
</dbReference>
<dbReference type="GO" id="GO:0003723">
    <property type="term" value="F:RNA binding"/>
    <property type="evidence" value="ECO:0007669"/>
    <property type="project" value="UniProtKB-UniRule"/>
</dbReference>
<feature type="region of interest" description="Disordered" evidence="4">
    <location>
        <begin position="1"/>
        <end position="53"/>
    </location>
</feature>
<gene>
    <name evidence="6" type="ORF">HOLleu_37719</name>
</gene>
<keyword evidence="6" id="KW-0687">Ribonucleoprotein</keyword>
<dbReference type="OrthoDB" id="1875751at2759"/>
<proteinExistence type="predicted"/>
<dbReference type="PANTHER" id="PTHR48033">
    <property type="entry name" value="RNA-BINDING (RRM/RBD/RNP MOTIFS) FAMILY PROTEIN"/>
    <property type="match status" value="1"/>
</dbReference>
<dbReference type="EMBL" id="JAIZAY010000020">
    <property type="protein sequence ID" value="KAJ8022735.1"/>
    <property type="molecule type" value="Genomic_DNA"/>
</dbReference>
<dbReference type="InterPro" id="IPR035979">
    <property type="entry name" value="RBD_domain_sf"/>
</dbReference>
<dbReference type="AlphaFoldDB" id="A0A9Q0YHQ4"/>
<dbReference type="SMART" id="SM00360">
    <property type="entry name" value="RRM"/>
    <property type="match status" value="2"/>
</dbReference>
<dbReference type="GO" id="GO:0000785">
    <property type="term" value="C:chromatin"/>
    <property type="evidence" value="ECO:0007669"/>
    <property type="project" value="TreeGrafter"/>
</dbReference>
<dbReference type="InterPro" id="IPR000504">
    <property type="entry name" value="RRM_dom"/>
</dbReference>
<name>A0A9Q0YHQ4_HOLLE</name>
<evidence type="ECO:0000256" key="2">
    <source>
        <dbReference type="ARBA" id="ARBA00023242"/>
    </source>
</evidence>
<feature type="compositionally biased region" description="Polar residues" evidence="4">
    <location>
        <begin position="7"/>
        <end position="19"/>
    </location>
</feature>
<dbReference type="InterPro" id="IPR012677">
    <property type="entry name" value="Nucleotide-bd_a/b_plait_sf"/>
</dbReference>
<dbReference type="GO" id="GO:0010468">
    <property type="term" value="P:regulation of gene expression"/>
    <property type="evidence" value="ECO:0007669"/>
    <property type="project" value="TreeGrafter"/>
</dbReference>
<evidence type="ECO:0000256" key="1">
    <source>
        <dbReference type="ARBA" id="ARBA00004123"/>
    </source>
</evidence>
<comment type="caution">
    <text evidence="6">The sequence shown here is derived from an EMBL/GenBank/DDBJ whole genome shotgun (WGS) entry which is preliminary data.</text>
</comment>
<keyword evidence="3" id="KW-0694">RNA-binding</keyword>
<dbReference type="SUPFAM" id="SSF54928">
    <property type="entry name" value="RNA-binding domain, RBD"/>
    <property type="match status" value="2"/>
</dbReference>
<evidence type="ECO:0000256" key="3">
    <source>
        <dbReference type="PROSITE-ProRule" id="PRU00176"/>
    </source>
</evidence>